<evidence type="ECO:0000313" key="3">
    <source>
        <dbReference type="Proteomes" id="UP000299102"/>
    </source>
</evidence>
<sequence length="278" mass="31024">MTSQALLFNSGTIQLRYYSTPVLFNSGTIQLRYYSTTVLFNYGTIQLRYYSTPVLFNSGTIQLQYYSTPVLFNSGTIQLRYYSTPVLFNSGTIQLRRTGVRPSGSRCSPPPMDTRNPRGMVSLLLVAGILDRSAFSHKPPRSRPAGSRELNIKSVERGARRPYISYGSFVWNMGVCGACEADGGRGCPTWPVIQRASMNASLFGSSGHLGASLQRTLSQLTQSTEQWRCKGGRERVTRGARPRRPPPVNTTTYYSMSRLRNNNTLKFRAFGLQRARAG</sequence>
<dbReference type="AlphaFoldDB" id="A0A4C1TDH3"/>
<name>A0A4C1TDH3_EUMVA</name>
<dbReference type="InterPro" id="IPR036426">
    <property type="entry name" value="Bulb-type_lectin_dom_sf"/>
</dbReference>
<proteinExistence type="predicted"/>
<gene>
    <name evidence="2" type="ORF">EVAR_92984_1</name>
</gene>
<reference evidence="2 3" key="1">
    <citation type="journal article" date="2019" name="Commun. Biol.">
        <title>The bagworm genome reveals a unique fibroin gene that provides high tensile strength.</title>
        <authorList>
            <person name="Kono N."/>
            <person name="Nakamura H."/>
            <person name="Ohtoshi R."/>
            <person name="Tomita M."/>
            <person name="Numata K."/>
            <person name="Arakawa K."/>
        </authorList>
    </citation>
    <scope>NUCLEOTIDE SEQUENCE [LARGE SCALE GENOMIC DNA]</scope>
</reference>
<accession>A0A4C1TDH3</accession>
<protein>
    <submittedName>
        <fullName evidence="2">Uncharacterized protein</fullName>
    </submittedName>
</protein>
<feature type="region of interest" description="Disordered" evidence="1">
    <location>
        <begin position="230"/>
        <end position="250"/>
    </location>
</feature>
<dbReference type="STRING" id="151549.A0A4C1TDH3"/>
<dbReference type="SUPFAM" id="SSF51110">
    <property type="entry name" value="alpha-D-mannose-specific plant lectins"/>
    <property type="match status" value="1"/>
</dbReference>
<evidence type="ECO:0000313" key="2">
    <source>
        <dbReference type="EMBL" id="GBP11498.1"/>
    </source>
</evidence>
<keyword evidence="3" id="KW-1185">Reference proteome</keyword>
<organism evidence="2 3">
    <name type="scientific">Eumeta variegata</name>
    <name type="common">Bagworm moth</name>
    <name type="synonym">Eumeta japonica</name>
    <dbReference type="NCBI Taxonomy" id="151549"/>
    <lineage>
        <taxon>Eukaryota</taxon>
        <taxon>Metazoa</taxon>
        <taxon>Ecdysozoa</taxon>
        <taxon>Arthropoda</taxon>
        <taxon>Hexapoda</taxon>
        <taxon>Insecta</taxon>
        <taxon>Pterygota</taxon>
        <taxon>Neoptera</taxon>
        <taxon>Endopterygota</taxon>
        <taxon>Lepidoptera</taxon>
        <taxon>Glossata</taxon>
        <taxon>Ditrysia</taxon>
        <taxon>Tineoidea</taxon>
        <taxon>Psychidae</taxon>
        <taxon>Oiketicinae</taxon>
        <taxon>Eumeta</taxon>
    </lineage>
</organism>
<evidence type="ECO:0000256" key="1">
    <source>
        <dbReference type="SAM" id="MobiDB-lite"/>
    </source>
</evidence>
<dbReference type="EMBL" id="BGZK01000046">
    <property type="protein sequence ID" value="GBP11498.1"/>
    <property type="molecule type" value="Genomic_DNA"/>
</dbReference>
<dbReference type="Proteomes" id="UP000299102">
    <property type="component" value="Unassembled WGS sequence"/>
</dbReference>
<comment type="caution">
    <text evidence="2">The sequence shown here is derived from an EMBL/GenBank/DDBJ whole genome shotgun (WGS) entry which is preliminary data.</text>
</comment>